<feature type="binding site" evidence="4">
    <location>
        <position position="135"/>
    </location>
    <ligand>
        <name>Mn(2+)</name>
        <dbReference type="ChEBI" id="CHEBI:29035"/>
        <label>1</label>
    </ligand>
</feature>
<dbReference type="PROSITE" id="PS01053">
    <property type="entry name" value="ARGINASE_1"/>
    <property type="match status" value="1"/>
</dbReference>
<feature type="binding site" evidence="4">
    <location>
        <position position="131"/>
    </location>
    <ligand>
        <name>Mn(2+)</name>
        <dbReference type="ChEBI" id="CHEBI:29035"/>
        <label>1</label>
    </ligand>
</feature>
<dbReference type="GO" id="GO:0008783">
    <property type="term" value="F:agmatinase activity"/>
    <property type="evidence" value="ECO:0007669"/>
    <property type="project" value="UniProtKB-EC"/>
</dbReference>
<dbReference type="SUPFAM" id="SSF52768">
    <property type="entry name" value="Arginase/deacetylase"/>
    <property type="match status" value="1"/>
</dbReference>
<sequence>MKPISNSLIGCDKEFHDSEIIITGIPYDGTSSYRPGSRFAPDEIRKSSYGLETYSPYQNKDLEDKKVCDIGDLELPFGEKKLILDRIETHIDNILKYNKKILSIGGEHLITLPIIKSFLKKYKNLYLIHFDAHADLRDEYLGEKLSHATVIKNIADIIGFEKIYQYGIRSGTKEEFELIRSKNLLNRSVDKIKQLINDNPVYITVDLDILDPSIFPGTGTPEPGGWSFNNLMNKLMKFKDLNIVGCDVVELSPHYDHSMVSTITAAKIIREILIFI</sequence>
<dbReference type="NCBIfam" id="TIGR01230">
    <property type="entry name" value="agmatinase"/>
    <property type="match status" value="1"/>
</dbReference>
<dbReference type="PIRSF" id="PIRSF036979">
    <property type="entry name" value="Arginase"/>
    <property type="match status" value="1"/>
</dbReference>
<dbReference type="GO" id="GO:0046872">
    <property type="term" value="F:metal ion binding"/>
    <property type="evidence" value="ECO:0007669"/>
    <property type="project" value="UniProtKB-KW"/>
</dbReference>
<feature type="binding site" evidence="4">
    <location>
        <position position="206"/>
    </location>
    <ligand>
        <name>Mn(2+)</name>
        <dbReference type="ChEBI" id="CHEBI:29035"/>
        <label>1</label>
    </ligand>
</feature>
<dbReference type="PANTHER" id="PTHR11358:SF26">
    <property type="entry name" value="GUANIDINO ACID HYDROLASE, MITOCHONDRIAL"/>
    <property type="match status" value="1"/>
</dbReference>
<evidence type="ECO:0000256" key="4">
    <source>
        <dbReference type="PIRSR" id="PIRSR036979-1"/>
    </source>
</evidence>
<dbReference type="PROSITE" id="PS51409">
    <property type="entry name" value="ARGINASE_2"/>
    <property type="match status" value="1"/>
</dbReference>
<keyword evidence="4" id="KW-0464">Manganese</keyword>
<dbReference type="RefSeq" id="WP_013007686.1">
    <property type="nucleotide sequence ID" value="NC_013939.1"/>
</dbReference>
<dbReference type="KEGG" id="ddf:DEFDS_0967"/>
<keyword evidence="2 4" id="KW-0479">Metal-binding</keyword>
<dbReference type="InterPro" id="IPR020855">
    <property type="entry name" value="Ureohydrolase_Mn_BS"/>
</dbReference>
<keyword evidence="3 5" id="KW-0378">Hydrolase</keyword>
<dbReference type="InterPro" id="IPR005925">
    <property type="entry name" value="Agmatinase-rel"/>
</dbReference>
<dbReference type="Pfam" id="PF00491">
    <property type="entry name" value="Arginase"/>
    <property type="match status" value="1"/>
</dbReference>
<evidence type="ECO:0000313" key="6">
    <source>
        <dbReference type="EMBL" id="BAI80439.1"/>
    </source>
</evidence>
<feature type="binding site" evidence="4">
    <location>
        <position position="133"/>
    </location>
    <ligand>
        <name>Mn(2+)</name>
        <dbReference type="ChEBI" id="CHEBI:29035"/>
        <label>1</label>
    </ligand>
</feature>
<proteinExistence type="inferred from homology"/>
<comment type="similarity">
    <text evidence="1">Belongs to the arginase family. Agmatinase subfamily.</text>
</comment>
<comment type="cofactor">
    <cofactor evidence="4">
        <name>Mn(2+)</name>
        <dbReference type="ChEBI" id="CHEBI:29035"/>
    </cofactor>
    <text evidence="4">Binds 2 manganese ions per subunit.</text>
</comment>
<evidence type="ECO:0000313" key="7">
    <source>
        <dbReference type="Proteomes" id="UP000001520"/>
    </source>
</evidence>
<organism evidence="6 7">
    <name type="scientific">Deferribacter desulfuricans (strain DSM 14783 / JCM 11476 / NBRC 101012 / SSM1)</name>
    <dbReference type="NCBI Taxonomy" id="639282"/>
    <lineage>
        <taxon>Bacteria</taxon>
        <taxon>Pseudomonadati</taxon>
        <taxon>Deferribacterota</taxon>
        <taxon>Deferribacteres</taxon>
        <taxon>Deferribacterales</taxon>
        <taxon>Deferribacteraceae</taxon>
        <taxon>Deferribacter</taxon>
    </lineage>
</organism>
<dbReference type="EC" id="3.5.3.11" evidence="6"/>
<keyword evidence="7" id="KW-1185">Reference proteome</keyword>
<dbReference type="InterPro" id="IPR023696">
    <property type="entry name" value="Ureohydrolase_dom_sf"/>
</dbReference>
<evidence type="ECO:0000256" key="3">
    <source>
        <dbReference type="ARBA" id="ARBA00022801"/>
    </source>
</evidence>
<feature type="binding site" evidence="4">
    <location>
        <position position="208"/>
    </location>
    <ligand>
        <name>Mn(2+)</name>
        <dbReference type="ChEBI" id="CHEBI:29035"/>
        <label>1</label>
    </ligand>
</feature>
<dbReference type="eggNOG" id="COG0010">
    <property type="taxonomic scope" value="Bacteria"/>
</dbReference>
<dbReference type="AlphaFoldDB" id="D3PCW6"/>
<dbReference type="Proteomes" id="UP000001520">
    <property type="component" value="Chromosome"/>
</dbReference>
<evidence type="ECO:0000256" key="1">
    <source>
        <dbReference type="ARBA" id="ARBA00009227"/>
    </source>
</evidence>
<evidence type="ECO:0000256" key="5">
    <source>
        <dbReference type="RuleBase" id="RU003684"/>
    </source>
</evidence>
<reference evidence="6 7" key="1">
    <citation type="journal article" date="2010" name="DNA Res.">
        <title>Bacterial lifestyle in a deep-sea hydrothermal vent chimney revealed by the genome sequence of the thermophilic bacterium Deferribacter desulfuricans SSM1.</title>
        <authorList>
            <person name="Takaki Y."/>
            <person name="Shimamura S."/>
            <person name="Nakagawa S."/>
            <person name="Fukuhara Y."/>
            <person name="Horikawa H."/>
            <person name="Ankai A."/>
            <person name="Harada T."/>
            <person name="Hosoyama A."/>
            <person name="Oguchi A."/>
            <person name="Fukui S."/>
            <person name="Fujita N."/>
            <person name="Takami H."/>
            <person name="Takai K."/>
        </authorList>
    </citation>
    <scope>NUCLEOTIDE SEQUENCE [LARGE SCALE GENOMIC DNA]</scope>
    <source>
        <strain evidence="7">DSM 14783 / JCM 11476 / NBRC 101012 / SSM1</strain>
    </source>
</reference>
<dbReference type="CDD" id="cd11593">
    <property type="entry name" value="Agmatinase-like_2"/>
    <property type="match status" value="1"/>
</dbReference>
<dbReference type="InterPro" id="IPR006035">
    <property type="entry name" value="Ureohydrolase"/>
</dbReference>
<dbReference type="PANTHER" id="PTHR11358">
    <property type="entry name" value="ARGINASE/AGMATINASE"/>
    <property type="match status" value="1"/>
</dbReference>
<protein>
    <submittedName>
        <fullName evidence="6">Agmatinase</fullName>
        <ecNumber evidence="6">3.5.3.11</ecNumber>
    </submittedName>
</protein>
<name>D3PCW6_DEFDS</name>
<dbReference type="GO" id="GO:0033389">
    <property type="term" value="P:putrescine biosynthetic process from arginine, via agmatine"/>
    <property type="evidence" value="ECO:0007669"/>
    <property type="project" value="TreeGrafter"/>
</dbReference>
<gene>
    <name evidence="6" type="primary">speB</name>
    <name evidence="6" type="ordered locus">DEFDS_0967</name>
</gene>
<dbReference type="HOGENOM" id="CLU_039478_0_2_0"/>
<dbReference type="OrthoDB" id="9788689at2"/>
<evidence type="ECO:0000256" key="2">
    <source>
        <dbReference type="ARBA" id="ARBA00022723"/>
    </source>
</evidence>
<dbReference type="Gene3D" id="3.40.800.10">
    <property type="entry name" value="Ureohydrolase domain"/>
    <property type="match status" value="1"/>
</dbReference>
<feature type="binding site" evidence="4">
    <location>
        <position position="108"/>
    </location>
    <ligand>
        <name>Mn(2+)</name>
        <dbReference type="ChEBI" id="CHEBI:29035"/>
        <label>1</label>
    </ligand>
</feature>
<dbReference type="EMBL" id="AP011529">
    <property type="protein sequence ID" value="BAI80439.1"/>
    <property type="molecule type" value="Genomic_DNA"/>
</dbReference>
<accession>D3PCW6</accession>
<dbReference type="STRING" id="639282.DEFDS_0967"/>